<evidence type="ECO:0000313" key="4">
    <source>
        <dbReference type="Proteomes" id="UP000221168"/>
    </source>
</evidence>
<dbReference type="Proteomes" id="UP000221168">
    <property type="component" value="Unassembled WGS sequence"/>
</dbReference>
<dbReference type="Pfam" id="PF01796">
    <property type="entry name" value="OB_ChsH2_C"/>
    <property type="match status" value="1"/>
</dbReference>
<dbReference type="PANTHER" id="PTHR34075:SF5">
    <property type="entry name" value="BLR3430 PROTEIN"/>
    <property type="match status" value="1"/>
</dbReference>
<dbReference type="PANTHER" id="PTHR34075">
    <property type="entry name" value="BLR3430 PROTEIN"/>
    <property type="match status" value="1"/>
</dbReference>
<dbReference type="SUPFAM" id="SSF50249">
    <property type="entry name" value="Nucleic acid-binding proteins"/>
    <property type="match status" value="1"/>
</dbReference>
<dbReference type="InterPro" id="IPR002878">
    <property type="entry name" value="ChsH2_C"/>
</dbReference>
<dbReference type="EMBL" id="PDVP01000003">
    <property type="protein sequence ID" value="PHP67773.1"/>
    <property type="molecule type" value="Genomic_DNA"/>
</dbReference>
<dbReference type="GO" id="GO:0003677">
    <property type="term" value="F:DNA binding"/>
    <property type="evidence" value="ECO:0007669"/>
    <property type="project" value="UniProtKB-KW"/>
</dbReference>
<dbReference type="OrthoDB" id="7595207at2"/>
<feature type="domain" description="ChsH2 C-terminal OB-fold" evidence="1">
    <location>
        <begin position="55"/>
        <end position="120"/>
    </location>
</feature>
<dbReference type="InterPro" id="IPR022002">
    <property type="entry name" value="ChsH2_Znr"/>
</dbReference>
<dbReference type="InterPro" id="IPR012340">
    <property type="entry name" value="NA-bd_OB-fold"/>
</dbReference>
<comment type="caution">
    <text evidence="3">The sequence shown here is derived from an EMBL/GenBank/DDBJ whole genome shotgun (WGS) entry which is preliminary data.</text>
</comment>
<gene>
    <name evidence="3" type="ORF">CSC94_08805</name>
</gene>
<protein>
    <submittedName>
        <fullName evidence="3">DNA-binding protein</fullName>
    </submittedName>
</protein>
<evidence type="ECO:0000259" key="2">
    <source>
        <dbReference type="Pfam" id="PF12172"/>
    </source>
</evidence>
<evidence type="ECO:0000313" key="3">
    <source>
        <dbReference type="EMBL" id="PHP67773.1"/>
    </source>
</evidence>
<name>A0A2G1QQH2_9HYPH</name>
<keyword evidence="4" id="KW-1185">Reference proteome</keyword>
<sequence>MSQAGAAAPGETPQETYRQALDAHRLTFQHCRHCGNNWLPARAECPRCWSDDFDWHAASGNATVHSWVVFHVAFDPRYRDRVPYNVALVDLDEGPRLITNIIDMPDDTDVIGRRVALVFEEDMDRQLPRFRLTGDATGSGKS</sequence>
<proteinExistence type="predicted"/>
<organism evidence="3 4">
    <name type="scientific">Zhengella mangrovi</name>
    <dbReference type="NCBI Taxonomy" id="1982044"/>
    <lineage>
        <taxon>Bacteria</taxon>
        <taxon>Pseudomonadati</taxon>
        <taxon>Pseudomonadota</taxon>
        <taxon>Alphaproteobacteria</taxon>
        <taxon>Hyphomicrobiales</taxon>
        <taxon>Notoacmeibacteraceae</taxon>
        <taxon>Zhengella</taxon>
    </lineage>
</organism>
<dbReference type="InterPro" id="IPR052513">
    <property type="entry name" value="Thioester_dehydratase-like"/>
</dbReference>
<feature type="domain" description="ChsH2 rubredoxin-like zinc ribbon" evidence="2">
    <location>
        <begin position="18"/>
        <end position="54"/>
    </location>
</feature>
<dbReference type="Pfam" id="PF12172">
    <property type="entry name" value="zf-ChsH2"/>
    <property type="match status" value="1"/>
</dbReference>
<reference evidence="3 4" key="1">
    <citation type="submission" date="2017-10" db="EMBL/GenBank/DDBJ databases">
        <title>Sedimentibacterium mangrovi gen. nov., sp. nov., a novel member of family Phyllobacteriacea isolated from mangrove sediment.</title>
        <authorList>
            <person name="Liao H."/>
            <person name="Tian Y."/>
        </authorList>
    </citation>
    <scope>NUCLEOTIDE SEQUENCE [LARGE SCALE GENOMIC DNA]</scope>
    <source>
        <strain evidence="3 4">X9-2-2</strain>
    </source>
</reference>
<accession>A0A2G1QQH2</accession>
<dbReference type="RefSeq" id="WP_099305940.1">
    <property type="nucleotide sequence ID" value="NZ_PDVP01000003.1"/>
</dbReference>
<dbReference type="AlphaFoldDB" id="A0A2G1QQH2"/>
<keyword evidence="3" id="KW-0238">DNA-binding</keyword>
<dbReference type="Gene3D" id="6.10.30.10">
    <property type="match status" value="1"/>
</dbReference>
<evidence type="ECO:0000259" key="1">
    <source>
        <dbReference type="Pfam" id="PF01796"/>
    </source>
</evidence>